<dbReference type="RefSeq" id="WP_252112783.1">
    <property type="nucleotide sequence ID" value="NZ_JAMSHT010000001.1"/>
</dbReference>
<keyword evidence="7" id="KW-1185">Reference proteome</keyword>
<proteinExistence type="predicted"/>
<dbReference type="EMBL" id="JAMSHT010000001">
    <property type="protein sequence ID" value="MCM8557054.1"/>
    <property type="molecule type" value="Genomic_DNA"/>
</dbReference>
<dbReference type="AlphaFoldDB" id="A0A9X2EKJ3"/>
<dbReference type="SMART" id="SM00342">
    <property type="entry name" value="HTH_ARAC"/>
    <property type="match status" value="1"/>
</dbReference>
<organism evidence="6 7">
    <name type="scientific">Sphingomicrobium sediminis</name>
    <dbReference type="NCBI Taxonomy" id="2950949"/>
    <lineage>
        <taxon>Bacteria</taxon>
        <taxon>Pseudomonadati</taxon>
        <taxon>Pseudomonadota</taxon>
        <taxon>Alphaproteobacteria</taxon>
        <taxon>Sphingomonadales</taxon>
        <taxon>Sphingomonadaceae</taxon>
        <taxon>Sphingomicrobium</taxon>
    </lineage>
</organism>
<keyword evidence="3" id="KW-0804">Transcription</keyword>
<dbReference type="InterPro" id="IPR018060">
    <property type="entry name" value="HTH_AraC"/>
</dbReference>
<keyword evidence="2" id="KW-0238">DNA-binding</keyword>
<feature type="transmembrane region" description="Helical" evidence="4">
    <location>
        <begin position="94"/>
        <end position="112"/>
    </location>
</feature>
<evidence type="ECO:0000313" key="6">
    <source>
        <dbReference type="EMBL" id="MCM8557054.1"/>
    </source>
</evidence>
<feature type="transmembrane region" description="Helical" evidence="4">
    <location>
        <begin position="63"/>
        <end position="82"/>
    </location>
</feature>
<keyword evidence="4" id="KW-0812">Transmembrane</keyword>
<evidence type="ECO:0000256" key="3">
    <source>
        <dbReference type="ARBA" id="ARBA00023163"/>
    </source>
</evidence>
<evidence type="ECO:0000313" key="7">
    <source>
        <dbReference type="Proteomes" id="UP001155128"/>
    </source>
</evidence>
<evidence type="ECO:0000259" key="5">
    <source>
        <dbReference type="PROSITE" id="PS01124"/>
    </source>
</evidence>
<evidence type="ECO:0000256" key="4">
    <source>
        <dbReference type="SAM" id="Phobius"/>
    </source>
</evidence>
<feature type="transmembrane region" description="Helical" evidence="4">
    <location>
        <begin position="34"/>
        <end position="57"/>
    </location>
</feature>
<feature type="transmembrane region" description="Helical" evidence="4">
    <location>
        <begin position="6"/>
        <end position="22"/>
    </location>
</feature>
<dbReference type="InterPro" id="IPR018062">
    <property type="entry name" value="HTH_AraC-typ_CS"/>
</dbReference>
<evidence type="ECO:0000256" key="1">
    <source>
        <dbReference type="ARBA" id="ARBA00023015"/>
    </source>
</evidence>
<dbReference type="PRINTS" id="PR00032">
    <property type="entry name" value="HTHARAC"/>
</dbReference>
<evidence type="ECO:0000256" key="2">
    <source>
        <dbReference type="ARBA" id="ARBA00023125"/>
    </source>
</evidence>
<dbReference type="Pfam" id="PF12833">
    <property type="entry name" value="HTH_18"/>
    <property type="match status" value="1"/>
</dbReference>
<dbReference type="InterPro" id="IPR009057">
    <property type="entry name" value="Homeodomain-like_sf"/>
</dbReference>
<reference evidence="6" key="1">
    <citation type="submission" date="2022-06" db="EMBL/GenBank/DDBJ databases">
        <title>Sphingomicrobium sedimins sp. nov., a marine bacterium isolated from tidal flat.</title>
        <authorList>
            <person name="Kim C.-H."/>
            <person name="Yoo Y."/>
            <person name="Kim J.-J."/>
        </authorList>
    </citation>
    <scope>NUCLEOTIDE SEQUENCE</scope>
    <source>
        <strain evidence="6">GRR-S6-50</strain>
    </source>
</reference>
<dbReference type="GO" id="GO:0003700">
    <property type="term" value="F:DNA-binding transcription factor activity"/>
    <property type="evidence" value="ECO:0007669"/>
    <property type="project" value="InterPro"/>
</dbReference>
<dbReference type="PROSITE" id="PS00041">
    <property type="entry name" value="HTH_ARAC_FAMILY_1"/>
    <property type="match status" value="1"/>
</dbReference>
<feature type="domain" description="HTH araC/xylS-type" evidence="5">
    <location>
        <begin position="260"/>
        <end position="361"/>
    </location>
</feature>
<dbReference type="InterPro" id="IPR020449">
    <property type="entry name" value="Tscrpt_reg_AraC-type_HTH"/>
</dbReference>
<dbReference type="PANTHER" id="PTHR43280">
    <property type="entry name" value="ARAC-FAMILY TRANSCRIPTIONAL REGULATOR"/>
    <property type="match status" value="1"/>
</dbReference>
<dbReference type="Proteomes" id="UP001155128">
    <property type="component" value="Unassembled WGS sequence"/>
</dbReference>
<comment type="caution">
    <text evidence="6">The sequence shown here is derived from an EMBL/GenBank/DDBJ whole genome shotgun (WGS) entry which is preliminary data.</text>
</comment>
<gene>
    <name evidence="6" type="ORF">NDO55_04375</name>
</gene>
<dbReference type="PANTHER" id="PTHR43280:SF28">
    <property type="entry name" value="HTH-TYPE TRANSCRIPTIONAL ACTIVATOR RHAS"/>
    <property type="match status" value="1"/>
</dbReference>
<feature type="transmembrane region" description="Helical" evidence="4">
    <location>
        <begin position="132"/>
        <end position="156"/>
    </location>
</feature>
<dbReference type="SUPFAM" id="SSF46689">
    <property type="entry name" value="Homeodomain-like"/>
    <property type="match status" value="1"/>
</dbReference>
<keyword evidence="4" id="KW-0472">Membrane</keyword>
<dbReference type="GO" id="GO:0043565">
    <property type="term" value="F:sequence-specific DNA binding"/>
    <property type="evidence" value="ECO:0007669"/>
    <property type="project" value="InterPro"/>
</dbReference>
<dbReference type="PROSITE" id="PS01124">
    <property type="entry name" value="HTH_ARAC_FAMILY_2"/>
    <property type="match status" value="1"/>
</dbReference>
<keyword evidence="1" id="KW-0805">Transcription regulation</keyword>
<protein>
    <submittedName>
        <fullName evidence="6">AraC family transcriptional regulator</fullName>
    </submittedName>
</protein>
<name>A0A9X2EKJ3_9SPHN</name>
<accession>A0A9X2EKJ3</accession>
<keyword evidence="4" id="KW-1133">Transmembrane helix</keyword>
<feature type="transmembrane region" description="Helical" evidence="4">
    <location>
        <begin position="208"/>
        <end position="229"/>
    </location>
</feature>
<feature type="transmembrane region" description="Helical" evidence="4">
    <location>
        <begin position="177"/>
        <end position="202"/>
    </location>
</feature>
<sequence length="363" mass="40802">MNTRSGVLGLLMLFCLIVLIYLRGRRIERPAIAWLSLLILAGVIELIPMLIGFAGAYNIWPGLTFLPTQVALLTGPLLFLHARALIVGGKPGRWLWLLAPGAAYWLYQLWAFTMLGDYRAKWAFNDAVHVPYVVPAVFVGILVLLLFGIVATWRLYRRYRDWLDNNRADGIEFDAVWVRHLIILVAVAGLIWLGGELAYFFMEWGYERAFIVDMILLGLLGMVGLEALVRLQAPYPKMGGSQAMTTEDTSPARDWRQEGERIREAVREGGWYLEPGLSLDDVTRRAASNSTYVSRSINEGLGVNFSELVNGLRVDHAKQQMRTSGQTILEIALDSGFGSKASFNRVFRDLTGQTPSQYRRSSD</sequence>
<dbReference type="Gene3D" id="1.10.10.60">
    <property type="entry name" value="Homeodomain-like"/>
    <property type="match status" value="1"/>
</dbReference>